<accession>X0TA50</accession>
<dbReference type="EMBL" id="BARS01003655">
    <property type="protein sequence ID" value="GAF85047.1"/>
    <property type="molecule type" value="Genomic_DNA"/>
</dbReference>
<organism evidence="2">
    <name type="scientific">marine sediment metagenome</name>
    <dbReference type="NCBI Taxonomy" id="412755"/>
    <lineage>
        <taxon>unclassified sequences</taxon>
        <taxon>metagenomes</taxon>
        <taxon>ecological metagenomes</taxon>
    </lineage>
</organism>
<reference evidence="2" key="1">
    <citation type="journal article" date="2014" name="Front. Microbiol.">
        <title>High frequency of phylogenetically diverse reductive dehalogenase-homologous genes in deep subseafloor sedimentary metagenomes.</title>
        <authorList>
            <person name="Kawai M."/>
            <person name="Futagami T."/>
            <person name="Toyoda A."/>
            <person name="Takaki Y."/>
            <person name="Nishi S."/>
            <person name="Hori S."/>
            <person name="Arai W."/>
            <person name="Tsubouchi T."/>
            <person name="Morono Y."/>
            <person name="Uchiyama I."/>
            <person name="Ito T."/>
            <person name="Fujiyama A."/>
            <person name="Inagaki F."/>
            <person name="Takami H."/>
        </authorList>
    </citation>
    <scope>NUCLEOTIDE SEQUENCE</scope>
    <source>
        <strain evidence="2">Expedition CK06-06</strain>
    </source>
</reference>
<comment type="caution">
    <text evidence="2">The sequence shown here is derived from an EMBL/GenBank/DDBJ whole genome shotgun (WGS) entry which is preliminary data.</text>
</comment>
<proteinExistence type="predicted"/>
<sequence>MAFPFLFKNKKGYPPVAIIGAFWHYVVYCDIEGIWYLKETKK</sequence>
<name>X0TA50_9ZZZZ</name>
<feature type="transmembrane region" description="Helical" evidence="1">
    <location>
        <begin position="12"/>
        <end position="37"/>
    </location>
</feature>
<gene>
    <name evidence="2" type="ORF">S01H1_07085</name>
</gene>
<keyword evidence="1" id="KW-0812">Transmembrane</keyword>
<keyword evidence="1" id="KW-1133">Transmembrane helix</keyword>
<protein>
    <submittedName>
        <fullName evidence="2">Uncharacterized protein</fullName>
    </submittedName>
</protein>
<evidence type="ECO:0000256" key="1">
    <source>
        <dbReference type="SAM" id="Phobius"/>
    </source>
</evidence>
<dbReference type="AlphaFoldDB" id="X0TA50"/>
<keyword evidence="1" id="KW-0472">Membrane</keyword>
<evidence type="ECO:0000313" key="2">
    <source>
        <dbReference type="EMBL" id="GAF85047.1"/>
    </source>
</evidence>